<sequence>MLANIIVGAIVFGGIIFAAYKTFKAKKDGASCGCGCSGCGKSADSCKK</sequence>
<evidence type="ECO:0000313" key="3">
    <source>
        <dbReference type="Proteomes" id="UP000184612"/>
    </source>
</evidence>
<protein>
    <submittedName>
        <fullName evidence="2">Virus attachment protein p12 family protein</fullName>
    </submittedName>
</protein>
<dbReference type="EMBL" id="FRFD01000003">
    <property type="protein sequence ID" value="SHO44988.1"/>
    <property type="molecule type" value="Genomic_DNA"/>
</dbReference>
<keyword evidence="1" id="KW-0472">Membrane</keyword>
<reference evidence="2 3" key="1">
    <citation type="submission" date="2016-12" db="EMBL/GenBank/DDBJ databases">
        <authorList>
            <person name="Song W.-J."/>
            <person name="Kurnit D.M."/>
        </authorList>
    </citation>
    <scope>NUCLEOTIDE SEQUENCE [LARGE SCALE GENOMIC DNA]</scope>
    <source>
        <strain evidence="2 3">DSM 12503</strain>
    </source>
</reference>
<accession>A0A1M7Y0D7</accession>
<dbReference type="AlphaFoldDB" id="A0A1M7Y0D7"/>
<feature type="transmembrane region" description="Helical" evidence="1">
    <location>
        <begin position="6"/>
        <end position="23"/>
    </location>
</feature>
<evidence type="ECO:0000256" key="1">
    <source>
        <dbReference type="SAM" id="Phobius"/>
    </source>
</evidence>
<dbReference type="RefSeq" id="WP_073587460.1">
    <property type="nucleotide sequence ID" value="NZ_FRFD01000003.1"/>
</dbReference>
<keyword evidence="1" id="KW-0812">Transmembrane</keyword>
<dbReference type="Proteomes" id="UP000184612">
    <property type="component" value="Unassembled WGS sequence"/>
</dbReference>
<keyword evidence="1" id="KW-1133">Transmembrane helix</keyword>
<organism evidence="2 3">
    <name type="scientific">Anaerocolumna xylanovorans DSM 12503</name>
    <dbReference type="NCBI Taxonomy" id="1121345"/>
    <lineage>
        <taxon>Bacteria</taxon>
        <taxon>Bacillati</taxon>
        <taxon>Bacillota</taxon>
        <taxon>Clostridia</taxon>
        <taxon>Lachnospirales</taxon>
        <taxon>Lachnospiraceae</taxon>
        <taxon>Anaerocolumna</taxon>
    </lineage>
</organism>
<evidence type="ECO:0000313" key="2">
    <source>
        <dbReference type="EMBL" id="SHO44988.1"/>
    </source>
</evidence>
<keyword evidence="3" id="KW-1185">Reference proteome</keyword>
<dbReference type="STRING" id="1121345.SAMN02745217_00793"/>
<gene>
    <name evidence="2" type="ORF">SAMN02745217_00793</name>
</gene>
<dbReference type="Pfam" id="PF12669">
    <property type="entry name" value="FeoB_associated"/>
    <property type="match status" value="1"/>
</dbReference>
<name>A0A1M7Y0D7_9FIRM</name>
<proteinExistence type="predicted"/>